<dbReference type="PROSITE" id="PS50801">
    <property type="entry name" value="STAS"/>
    <property type="match status" value="1"/>
</dbReference>
<dbReference type="RefSeq" id="WP_015102425.1">
    <property type="nucleotide sequence ID" value="NC_019673.1"/>
</dbReference>
<keyword evidence="5" id="KW-1185">Reference proteome</keyword>
<dbReference type="eggNOG" id="COG1366">
    <property type="taxonomic scope" value="Bacteria"/>
</dbReference>
<dbReference type="PANTHER" id="PTHR33495">
    <property type="entry name" value="ANTI-SIGMA FACTOR ANTAGONIST TM_1081-RELATED-RELATED"/>
    <property type="match status" value="1"/>
</dbReference>
<dbReference type="SUPFAM" id="SSF52091">
    <property type="entry name" value="SpoIIaa-like"/>
    <property type="match status" value="1"/>
</dbReference>
<dbReference type="InterPro" id="IPR036513">
    <property type="entry name" value="STAS_dom_sf"/>
</dbReference>
<dbReference type="AlphaFoldDB" id="K0K6U4"/>
<evidence type="ECO:0000313" key="5">
    <source>
        <dbReference type="Proteomes" id="UP000006281"/>
    </source>
</evidence>
<gene>
    <name evidence="4" type="ordered locus">BN6_50460</name>
</gene>
<dbReference type="Pfam" id="PF01740">
    <property type="entry name" value="STAS"/>
    <property type="match status" value="1"/>
</dbReference>
<dbReference type="PANTHER" id="PTHR33495:SF2">
    <property type="entry name" value="ANTI-SIGMA FACTOR ANTAGONIST TM_1081-RELATED"/>
    <property type="match status" value="1"/>
</dbReference>
<feature type="domain" description="STAS" evidence="3">
    <location>
        <begin position="22"/>
        <end position="130"/>
    </location>
</feature>
<dbReference type="InterPro" id="IPR003658">
    <property type="entry name" value="Anti-sigma_ant"/>
</dbReference>
<dbReference type="BioCyc" id="SESP1179773:BN6_RS42370-MONOMER"/>
<sequence length="169" mass="18509">MDRCVDNDHIRTAPDPPRPATLHFEHVIRDGVVAVRASGAVDSVTAVTLDRCLRIAREAAASVVLDLTEVRYLDRAGLEVLVEHHFGCAARGALLRIVASDPSVLHTLRVSGLHRLLHVHRNLSAALAGVFPVRPATPEPVRLAITRRLPVTEDNDPAARRPRVPGRRH</sequence>
<dbReference type="HOGENOM" id="CLU_1577381_0_0_11"/>
<comment type="similarity">
    <text evidence="1 2">Belongs to the anti-sigma-factor antagonist family.</text>
</comment>
<organism evidence="4 5">
    <name type="scientific">Saccharothrix espanaensis (strain ATCC 51144 / DSM 44229 / JCM 9112 / NBRC 15066 / NRRL 15764)</name>
    <dbReference type="NCBI Taxonomy" id="1179773"/>
    <lineage>
        <taxon>Bacteria</taxon>
        <taxon>Bacillati</taxon>
        <taxon>Actinomycetota</taxon>
        <taxon>Actinomycetes</taxon>
        <taxon>Pseudonocardiales</taxon>
        <taxon>Pseudonocardiaceae</taxon>
        <taxon>Saccharothrix</taxon>
    </lineage>
</organism>
<dbReference type="CDD" id="cd07043">
    <property type="entry name" value="STAS_anti-anti-sigma_factors"/>
    <property type="match status" value="1"/>
</dbReference>
<name>K0K6U4_SACES</name>
<proteinExistence type="inferred from homology"/>
<dbReference type="GO" id="GO:0043856">
    <property type="term" value="F:anti-sigma factor antagonist activity"/>
    <property type="evidence" value="ECO:0007669"/>
    <property type="project" value="InterPro"/>
</dbReference>
<dbReference type="PATRIC" id="fig|1179773.3.peg.5067"/>
<reference evidence="4 5" key="1">
    <citation type="journal article" date="2012" name="BMC Genomics">
        <title>Complete genome sequence of Saccharothrix espanaensis DSM 44229T and comparison to the other completely sequenced Pseudonocardiaceae.</title>
        <authorList>
            <person name="Strobel T."/>
            <person name="Al-Dilaimi A."/>
            <person name="Blom J."/>
            <person name="Gessner A."/>
            <person name="Kalinowski J."/>
            <person name="Luzhetska M."/>
            <person name="Puhler A."/>
            <person name="Szczepanowski R."/>
            <person name="Bechthold A."/>
            <person name="Ruckert C."/>
        </authorList>
    </citation>
    <scope>NUCLEOTIDE SEQUENCE [LARGE SCALE GENOMIC DNA]</scope>
    <source>
        <strain evidence="5">ATCC 51144 / DSM 44229 / JCM 9112 / NBRC 15066 / NRRL 15764</strain>
    </source>
</reference>
<evidence type="ECO:0000256" key="1">
    <source>
        <dbReference type="ARBA" id="ARBA00009013"/>
    </source>
</evidence>
<dbReference type="InterPro" id="IPR002645">
    <property type="entry name" value="STAS_dom"/>
</dbReference>
<dbReference type="STRING" id="1179773.BN6_50460"/>
<accession>K0K6U4</accession>
<dbReference type="KEGG" id="sesp:BN6_50460"/>
<protein>
    <recommendedName>
        <fullName evidence="2">Anti-sigma factor antagonist</fullName>
    </recommendedName>
</protein>
<evidence type="ECO:0000259" key="3">
    <source>
        <dbReference type="PROSITE" id="PS50801"/>
    </source>
</evidence>
<evidence type="ECO:0000313" key="4">
    <source>
        <dbReference type="EMBL" id="CCH32313.1"/>
    </source>
</evidence>
<dbReference type="NCBIfam" id="TIGR00377">
    <property type="entry name" value="ant_ant_sig"/>
    <property type="match status" value="1"/>
</dbReference>
<evidence type="ECO:0000256" key="2">
    <source>
        <dbReference type="RuleBase" id="RU003749"/>
    </source>
</evidence>
<dbReference type="Gene3D" id="3.30.750.24">
    <property type="entry name" value="STAS domain"/>
    <property type="match status" value="1"/>
</dbReference>
<dbReference type="Proteomes" id="UP000006281">
    <property type="component" value="Chromosome"/>
</dbReference>
<dbReference type="EMBL" id="HE804045">
    <property type="protein sequence ID" value="CCH32313.1"/>
    <property type="molecule type" value="Genomic_DNA"/>
</dbReference>
<dbReference type="OrthoDB" id="3393696at2"/>